<dbReference type="SUPFAM" id="SSF54189">
    <property type="entry name" value="Ribosomal proteins S24e, L23 and L15e"/>
    <property type="match status" value="1"/>
</dbReference>
<dbReference type="Gene3D" id="3.40.50.720">
    <property type="entry name" value="NAD(P)-binding Rossmann-like Domain"/>
    <property type="match status" value="3"/>
</dbReference>
<keyword evidence="4" id="KW-0934">Plastid</keyword>
<comment type="subcellular location">
    <subcellularLocation>
        <location evidence="1">Plastid</location>
        <location evidence="1">Chloroplast</location>
    </subcellularLocation>
</comment>
<dbReference type="PRINTS" id="PR00080">
    <property type="entry name" value="SDRFAMILY"/>
</dbReference>
<gene>
    <name evidence="8" type="ORF">HID58_014236</name>
</gene>
<dbReference type="Gene3D" id="3.30.70.330">
    <property type="match status" value="1"/>
</dbReference>
<evidence type="ECO:0000256" key="5">
    <source>
        <dbReference type="ARBA" id="ARBA00022980"/>
    </source>
</evidence>
<reference evidence="8 9" key="1">
    <citation type="submission" date="2021-05" db="EMBL/GenBank/DDBJ databases">
        <title>Genome Assembly of Synthetic Allotetraploid Brassica napus Reveals Homoeologous Exchanges between Subgenomes.</title>
        <authorList>
            <person name="Davis J.T."/>
        </authorList>
    </citation>
    <scope>NUCLEOTIDE SEQUENCE [LARGE SCALE GENOMIC DNA]</scope>
    <source>
        <strain evidence="9">cv. Da-Ae</strain>
        <tissue evidence="8">Seedling</tissue>
    </source>
</reference>
<dbReference type="Proteomes" id="UP000824890">
    <property type="component" value="Unassembled WGS sequence"/>
</dbReference>
<dbReference type="InterPro" id="IPR005633">
    <property type="entry name" value="Ribosomal_uL23_N"/>
</dbReference>
<evidence type="ECO:0000256" key="3">
    <source>
        <dbReference type="ARBA" id="ARBA00022528"/>
    </source>
</evidence>
<feature type="domain" description="Large ribosomal subunit protein uL23 N-terminal" evidence="7">
    <location>
        <begin position="253"/>
        <end position="302"/>
    </location>
</feature>
<dbReference type="InterPro" id="IPR002347">
    <property type="entry name" value="SDR_fam"/>
</dbReference>
<evidence type="ECO:0000313" key="9">
    <source>
        <dbReference type="Proteomes" id="UP000824890"/>
    </source>
</evidence>
<keyword evidence="5" id="KW-0689">Ribosomal protein</keyword>
<dbReference type="PANTHER" id="PTHR44375">
    <property type="entry name" value="BETA-KETOACYL-ACP REDUCTASE-LIKE PROTEIN-RELATED"/>
    <property type="match status" value="1"/>
</dbReference>
<sequence length="866" mass="94697">KQVLKQLEPWCELKDRVVLLTGASSGIGREVCLDLGKAGCKIIAAARRVDRLESLCSEINSLSSTGIILAAPLELDVSSDAATIQKAVKQAWDIFGKIDVLINNAGIRGNVKTCLDLSEDEWDRVFRTNLTGVWLVSKYVCSLMRDAKRGGSVINVSSIAGLNRVMFFGGVAYACSKGGVDTMTRMMAIELGVYNIRVNSIAPGLLQSEITQGLMQKEWLKNVADRIIPLKVQQTVDPGLTSLVLDVTKKADPKAKALNAVKAVKSGKIIKKKAKKIRTKVTFHRPKTLTKARDPKYPHISTTPRNKLDHSGILKYPLTTESAMKKIEGNKALVFIVDIRADKKKIKDAVKKMYDIQTKKFNTLIRPDETKKAYVRLTPDYDALLRNYLKLLSSEFCQFTFGVLKQLEPWCELKDKVVLLTGASSGIGREVCLDLGKAGCKIIAAARRVDRLESLCSEINSLSSTGIKLAAPLELDIDVLINNRFRGNVKTSLDLSEDEWDKGFRTNLTGPRLVSKYVCSLMRDAKRGGSVINVTSIAGLHRGTVPGGVAYACSKGGVDTMTRIMAIELGLLKSEITQGLMHKEWLKNVTERKKQLEPWCELKDKVVLLTGASSGIGREVCLDLGKAGCKIIAAARRVDRLESLCSEINSLSSTGIQLAAPLELDVSSDAATIQKAVKQAWDIFGKIDVLINNAGIRGNVKTSLDLTEDEWNTVFRTNLTGPWLVSKYVSSLMRDAKRGGSVINVSSIAGLHRGLLPGGVAYACSKGGVDTMTRMMAIELGVYNIRVNSIAPGLLKSEITQGLMQKEWLKNVTERTIPLKVQQTVDPGLTSLVRYLIHESSRYVSGNTYILDSGATIPGLPIFSSL</sequence>
<dbReference type="InterPro" id="IPR012678">
    <property type="entry name" value="Ribosomal_uL23/eL15/eS24_sf"/>
</dbReference>
<protein>
    <recommendedName>
        <fullName evidence="7">Large ribosomal subunit protein uL23 N-terminal domain-containing protein</fullName>
    </recommendedName>
</protein>
<dbReference type="Pfam" id="PF03939">
    <property type="entry name" value="Ribosomal_L23eN"/>
    <property type="match status" value="1"/>
</dbReference>
<dbReference type="EMBL" id="JAGKQM010000004">
    <property type="protein sequence ID" value="KAH0928509.1"/>
    <property type="molecule type" value="Genomic_DNA"/>
</dbReference>
<evidence type="ECO:0000256" key="4">
    <source>
        <dbReference type="ARBA" id="ARBA00022640"/>
    </source>
</evidence>
<dbReference type="SUPFAM" id="SSF51735">
    <property type="entry name" value="NAD(P)-binding Rossmann-fold domains"/>
    <property type="match status" value="3"/>
</dbReference>
<name>A0ABQ8DGK3_BRANA</name>
<feature type="non-terminal residue" evidence="8">
    <location>
        <position position="1"/>
    </location>
</feature>
<dbReference type="InterPro" id="IPR012677">
    <property type="entry name" value="Nucleotide-bd_a/b_plait_sf"/>
</dbReference>
<dbReference type="PRINTS" id="PR00081">
    <property type="entry name" value="GDHRDH"/>
</dbReference>
<comment type="similarity">
    <text evidence="2">Belongs to the universal ribosomal protein uL23 family.</text>
</comment>
<evidence type="ECO:0000256" key="6">
    <source>
        <dbReference type="ARBA" id="ARBA00023274"/>
    </source>
</evidence>
<accession>A0ABQ8DGK3</accession>
<dbReference type="InterPro" id="IPR036291">
    <property type="entry name" value="NAD(P)-bd_dom_sf"/>
</dbReference>
<evidence type="ECO:0000256" key="1">
    <source>
        <dbReference type="ARBA" id="ARBA00004229"/>
    </source>
</evidence>
<organism evidence="8 9">
    <name type="scientific">Brassica napus</name>
    <name type="common">Rape</name>
    <dbReference type="NCBI Taxonomy" id="3708"/>
    <lineage>
        <taxon>Eukaryota</taxon>
        <taxon>Viridiplantae</taxon>
        <taxon>Streptophyta</taxon>
        <taxon>Embryophyta</taxon>
        <taxon>Tracheophyta</taxon>
        <taxon>Spermatophyta</taxon>
        <taxon>Magnoliopsida</taxon>
        <taxon>eudicotyledons</taxon>
        <taxon>Gunneridae</taxon>
        <taxon>Pentapetalae</taxon>
        <taxon>rosids</taxon>
        <taxon>malvids</taxon>
        <taxon>Brassicales</taxon>
        <taxon>Brassicaceae</taxon>
        <taxon>Brassiceae</taxon>
        <taxon>Brassica</taxon>
    </lineage>
</organism>
<evidence type="ECO:0000313" key="8">
    <source>
        <dbReference type="EMBL" id="KAH0928509.1"/>
    </source>
</evidence>
<dbReference type="PANTHER" id="PTHR44375:SF2">
    <property type="entry name" value="BETA-KETOACYL-ACP REDUCTASE-LIKE PROTEIN-RELATED"/>
    <property type="match status" value="1"/>
</dbReference>
<dbReference type="InterPro" id="IPR020904">
    <property type="entry name" value="Sc_DH/Rdtase_CS"/>
</dbReference>
<evidence type="ECO:0000256" key="2">
    <source>
        <dbReference type="ARBA" id="ARBA00006700"/>
    </source>
</evidence>
<keyword evidence="6" id="KW-0687">Ribonucleoprotein</keyword>
<dbReference type="InterPro" id="IPR013025">
    <property type="entry name" value="Ribosomal_uL23-like"/>
</dbReference>
<evidence type="ECO:0000259" key="7">
    <source>
        <dbReference type="Pfam" id="PF03939"/>
    </source>
</evidence>
<keyword evidence="3" id="KW-0150">Chloroplast</keyword>
<dbReference type="Pfam" id="PF00106">
    <property type="entry name" value="adh_short"/>
    <property type="match status" value="3"/>
</dbReference>
<dbReference type="PROSITE" id="PS00061">
    <property type="entry name" value="ADH_SHORT"/>
    <property type="match status" value="3"/>
</dbReference>
<comment type="caution">
    <text evidence="8">The sequence shown here is derived from an EMBL/GenBank/DDBJ whole genome shotgun (WGS) entry which is preliminary data.</text>
</comment>
<dbReference type="Pfam" id="PF00276">
    <property type="entry name" value="Ribosomal_L23"/>
    <property type="match status" value="1"/>
</dbReference>
<proteinExistence type="inferred from homology"/>
<dbReference type="CDD" id="cd05233">
    <property type="entry name" value="SDR_c"/>
    <property type="match status" value="2"/>
</dbReference>
<keyword evidence="9" id="KW-1185">Reference proteome</keyword>